<dbReference type="InterPro" id="IPR020904">
    <property type="entry name" value="Sc_DH/Rdtase_CS"/>
</dbReference>
<accession>A0A1H4P749</accession>
<dbReference type="SUPFAM" id="SSF51735">
    <property type="entry name" value="NAD(P)-binding Rossmann-fold domains"/>
    <property type="match status" value="1"/>
</dbReference>
<dbReference type="PRINTS" id="PR00081">
    <property type="entry name" value="GDHRDH"/>
</dbReference>
<evidence type="ECO:0000256" key="2">
    <source>
        <dbReference type="ARBA" id="ARBA00023002"/>
    </source>
</evidence>
<dbReference type="Proteomes" id="UP000182409">
    <property type="component" value="Unassembled WGS sequence"/>
</dbReference>
<protein>
    <submittedName>
        <fullName evidence="3">Uncharacterized oxidoreductase</fullName>
    </submittedName>
</protein>
<dbReference type="PANTHER" id="PTHR44196">
    <property type="entry name" value="DEHYDROGENASE/REDUCTASE SDR FAMILY MEMBER 7B"/>
    <property type="match status" value="1"/>
</dbReference>
<dbReference type="GO" id="GO:0016020">
    <property type="term" value="C:membrane"/>
    <property type="evidence" value="ECO:0007669"/>
    <property type="project" value="TreeGrafter"/>
</dbReference>
<name>A0A1H4P749_9BACT</name>
<evidence type="ECO:0000313" key="3">
    <source>
        <dbReference type="EMBL" id="SEC03263.1"/>
    </source>
</evidence>
<sequence>MQIKDNTILITGGGSGIGRGLAEAFHKEGNHVIIAGRRKEVLDEVVAANPGMSAEVLDINSAEAIKTFAADLIAKYPKLNTVLHNAGIMKNEDLKKGETEDAEATIATNLLGPIRLNSALLPHLLQQTSATVMTVTSGLAYVPLSMTPTYCATKAAIHSYTLSLRFQLQGTGVQVIEIIPPYVQTELMGDRQKNDPMAMPLADYLRETFAVLRDQPEVKEVVIDRVKPLRTAPESGDFENFFNTFNQRMIAARPNG</sequence>
<dbReference type="PANTHER" id="PTHR44196:SF1">
    <property type="entry name" value="DEHYDROGENASE_REDUCTASE SDR FAMILY MEMBER 7B"/>
    <property type="match status" value="1"/>
</dbReference>
<dbReference type="Gene3D" id="3.40.50.720">
    <property type="entry name" value="NAD(P)-binding Rossmann-like Domain"/>
    <property type="match status" value="1"/>
</dbReference>
<dbReference type="InterPro" id="IPR002347">
    <property type="entry name" value="SDR_fam"/>
</dbReference>
<dbReference type="AlphaFoldDB" id="A0A1H4P749"/>
<dbReference type="GO" id="GO:0016491">
    <property type="term" value="F:oxidoreductase activity"/>
    <property type="evidence" value="ECO:0007669"/>
    <property type="project" value="UniProtKB-KW"/>
</dbReference>
<dbReference type="EMBL" id="FNSD01000001">
    <property type="protein sequence ID" value="SEC03263.1"/>
    <property type="molecule type" value="Genomic_DNA"/>
</dbReference>
<gene>
    <name evidence="3" type="ORF">SAMN05443244_2474</name>
</gene>
<comment type="similarity">
    <text evidence="1">Belongs to the short-chain dehydrogenases/reductases (SDR) family.</text>
</comment>
<dbReference type="InterPro" id="IPR036291">
    <property type="entry name" value="NAD(P)-bd_dom_sf"/>
</dbReference>
<dbReference type="OrthoDB" id="9810734at2"/>
<proteinExistence type="inferred from homology"/>
<dbReference type="PROSITE" id="PS00061">
    <property type="entry name" value="ADH_SHORT"/>
    <property type="match status" value="1"/>
</dbReference>
<keyword evidence="2" id="KW-0560">Oxidoreductase</keyword>
<reference evidence="3 4" key="1">
    <citation type="submission" date="2016-10" db="EMBL/GenBank/DDBJ databases">
        <authorList>
            <person name="de Groot N.N."/>
        </authorList>
    </citation>
    <scope>NUCLEOTIDE SEQUENCE [LARGE SCALE GENOMIC DNA]</scope>
    <source>
        <strain evidence="3 4">AB35.6</strain>
    </source>
</reference>
<evidence type="ECO:0000256" key="1">
    <source>
        <dbReference type="ARBA" id="ARBA00006484"/>
    </source>
</evidence>
<dbReference type="RefSeq" id="WP_074654333.1">
    <property type="nucleotide sequence ID" value="NZ_FNSD01000001.1"/>
</dbReference>
<dbReference type="Pfam" id="PF00106">
    <property type="entry name" value="adh_short"/>
    <property type="match status" value="1"/>
</dbReference>
<organism evidence="3 4">
    <name type="scientific">Terriglobus roseus</name>
    <dbReference type="NCBI Taxonomy" id="392734"/>
    <lineage>
        <taxon>Bacteria</taxon>
        <taxon>Pseudomonadati</taxon>
        <taxon>Acidobacteriota</taxon>
        <taxon>Terriglobia</taxon>
        <taxon>Terriglobales</taxon>
        <taxon>Acidobacteriaceae</taxon>
        <taxon>Terriglobus</taxon>
    </lineage>
</organism>
<evidence type="ECO:0000313" key="4">
    <source>
        <dbReference type="Proteomes" id="UP000182409"/>
    </source>
</evidence>